<gene>
    <name evidence="2" type="ORF">CYNAS_LOCUS6873</name>
</gene>
<evidence type="ECO:0000256" key="1">
    <source>
        <dbReference type="SAM" id="MobiDB-lite"/>
    </source>
</evidence>
<dbReference type="EMBL" id="CATQJL010000112">
    <property type="protein sequence ID" value="CAJ0594890.1"/>
    <property type="molecule type" value="Genomic_DNA"/>
</dbReference>
<keyword evidence="3" id="KW-1185">Reference proteome</keyword>
<protein>
    <submittedName>
        <fullName evidence="2">Uncharacterized protein</fullName>
    </submittedName>
</protein>
<organism evidence="2 3">
    <name type="scientific">Cylicocyclus nassatus</name>
    <name type="common">Nematode worm</name>
    <dbReference type="NCBI Taxonomy" id="53992"/>
    <lineage>
        <taxon>Eukaryota</taxon>
        <taxon>Metazoa</taxon>
        <taxon>Ecdysozoa</taxon>
        <taxon>Nematoda</taxon>
        <taxon>Chromadorea</taxon>
        <taxon>Rhabditida</taxon>
        <taxon>Rhabditina</taxon>
        <taxon>Rhabditomorpha</taxon>
        <taxon>Strongyloidea</taxon>
        <taxon>Strongylidae</taxon>
        <taxon>Cylicocyclus</taxon>
    </lineage>
</organism>
<reference evidence="2" key="1">
    <citation type="submission" date="2023-07" db="EMBL/GenBank/DDBJ databases">
        <authorList>
            <consortium name="CYATHOMIX"/>
        </authorList>
    </citation>
    <scope>NUCLEOTIDE SEQUENCE</scope>
    <source>
        <strain evidence="2">N/A</strain>
    </source>
</reference>
<name>A0AA36M0U7_CYLNA</name>
<proteinExistence type="predicted"/>
<sequence length="293" mass="33250">MLVDSRKFKSTQFQAIPNHYYPMQPFPEQRVDGQEQPQQQRQLQLLLHSQNSNTLPPGNVSDSTTRSSTRSYVFMHNRKTSQENVAKYICVHCKKGSKYTAISVSGDEFLEDPALLSHSCIPTERTKDKADRLRLSYEPFIDAEKRTSVMAHYMETNGYESRRSAINCAVNRTVREVTMTIVPEALQTLAEGETFLLVQEPDLHIYMFQIIVKQAVENNLFALVGDGIHKLNPRSRRGTAVGMEGGQAYTIHEICAGDLRYRSSSQTRRTSARGIMSSYSTNSKSQYKKLPKA</sequence>
<comment type="caution">
    <text evidence="2">The sequence shown here is derived from an EMBL/GenBank/DDBJ whole genome shotgun (WGS) entry which is preliminary data.</text>
</comment>
<feature type="region of interest" description="Disordered" evidence="1">
    <location>
        <begin position="265"/>
        <end position="293"/>
    </location>
</feature>
<dbReference type="AlphaFoldDB" id="A0AA36M0U7"/>
<evidence type="ECO:0000313" key="2">
    <source>
        <dbReference type="EMBL" id="CAJ0594890.1"/>
    </source>
</evidence>
<evidence type="ECO:0000313" key="3">
    <source>
        <dbReference type="Proteomes" id="UP001176961"/>
    </source>
</evidence>
<accession>A0AA36M0U7</accession>
<feature type="region of interest" description="Disordered" evidence="1">
    <location>
        <begin position="19"/>
        <end position="40"/>
    </location>
</feature>
<dbReference type="Proteomes" id="UP001176961">
    <property type="component" value="Unassembled WGS sequence"/>
</dbReference>